<dbReference type="Gene3D" id="3.40.710.10">
    <property type="entry name" value="DD-peptidase/beta-lactamase superfamily"/>
    <property type="match status" value="1"/>
</dbReference>
<dbReference type="Proteomes" id="UP000255110">
    <property type="component" value="Unassembled WGS sequence"/>
</dbReference>
<dbReference type="GO" id="GO:0004185">
    <property type="term" value="F:serine-type carboxypeptidase activity"/>
    <property type="evidence" value="ECO:0007669"/>
    <property type="project" value="InterPro"/>
</dbReference>
<name>A0A378L9S1_9GAMM</name>
<keyword evidence="3" id="KW-1185">Reference proteome</keyword>
<dbReference type="Pfam" id="PF02113">
    <property type="entry name" value="Peptidase_S13"/>
    <property type="match status" value="1"/>
</dbReference>
<evidence type="ECO:0000313" key="4">
    <source>
        <dbReference type="Proteomes" id="UP000255110"/>
    </source>
</evidence>
<protein>
    <submittedName>
        <fullName evidence="2">Serine-type D-Ala-D-Ala carboxypeptidase</fullName>
    </submittedName>
</protein>
<keyword evidence="2" id="KW-0121">Carboxypeptidase</keyword>
<reference evidence="2 4" key="2">
    <citation type="submission" date="2018-06" db="EMBL/GenBank/DDBJ databases">
        <authorList>
            <consortium name="Pathogen Informatics"/>
            <person name="Doyle S."/>
        </authorList>
    </citation>
    <scope>NUCLEOTIDE SEQUENCE [LARGE SCALE GENOMIC DNA]</scope>
    <source>
        <strain evidence="2 4">NCTC11991</strain>
    </source>
</reference>
<dbReference type="GO" id="GO:0006508">
    <property type="term" value="P:proteolysis"/>
    <property type="evidence" value="ECO:0007669"/>
    <property type="project" value="InterPro"/>
</dbReference>
<dbReference type="Proteomes" id="UP000054820">
    <property type="component" value="Unassembled WGS sequence"/>
</dbReference>
<organism evidence="2 4">
    <name type="scientific">Legionella steigerwaltii</name>
    <dbReference type="NCBI Taxonomy" id="460"/>
    <lineage>
        <taxon>Bacteria</taxon>
        <taxon>Pseudomonadati</taxon>
        <taxon>Pseudomonadota</taxon>
        <taxon>Gammaproteobacteria</taxon>
        <taxon>Legionellales</taxon>
        <taxon>Legionellaceae</taxon>
        <taxon>Legionella</taxon>
    </lineage>
</organism>
<accession>A0A378L9S1</accession>
<evidence type="ECO:0000313" key="3">
    <source>
        <dbReference type="Proteomes" id="UP000054820"/>
    </source>
</evidence>
<evidence type="ECO:0000313" key="1">
    <source>
        <dbReference type="EMBL" id="KTD77472.1"/>
    </source>
</evidence>
<dbReference type="InterPro" id="IPR000667">
    <property type="entry name" value="Peptidase_S13"/>
</dbReference>
<proteinExistence type="predicted"/>
<keyword evidence="2" id="KW-0378">Hydrolase</keyword>
<dbReference type="OrthoDB" id="9802627at2"/>
<dbReference type="SUPFAM" id="SSF56601">
    <property type="entry name" value="beta-lactamase/transpeptidase-like"/>
    <property type="match status" value="1"/>
</dbReference>
<sequence length="115" mass="12605">MVTITSHLPVFPVFFDALPILGVDGSLATVTEFQTNPSLLGATGKVHAKTGTFLQETKQDLVLKSQAFFGYIDATSGRRLVYQLVVNDVKISSITDVIQVFQNEGILSAVLWRDF</sequence>
<evidence type="ECO:0000313" key="2">
    <source>
        <dbReference type="EMBL" id="STY22672.1"/>
    </source>
</evidence>
<dbReference type="EMBL" id="UGOY01000001">
    <property type="protein sequence ID" value="STY22672.1"/>
    <property type="molecule type" value="Genomic_DNA"/>
</dbReference>
<dbReference type="RefSeq" id="WP_058477379.1">
    <property type="nucleotide sequence ID" value="NZ_CAAAIO010000018.1"/>
</dbReference>
<dbReference type="InterPro" id="IPR012338">
    <property type="entry name" value="Beta-lactam/transpept-like"/>
</dbReference>
<keyword evidence="2" id="KW-0645">Protease</keyword>
<dbReference type="EMBL" id="LNYZ01000013">
    <property type="protein sequence ID" value="KTD77472.1"/>
    <property type="molecule type" value="Genomic_DNA"/>
</dbReference>
<reference evidence="1 3" key="1">
    <citation type="submission" date="2015-11" db="EMBL/GenBank/DDBJ databases">
        <title>Genomic analysis of 38 Legionella species identifies large and diverse effector repertoires.</title>
        <authorList>
            <person name="Burstein D."/>
            <person name="Amaro F."/>
            <person name="Zusman T."/>
            <person name="Lifshitz Z."/>
            <person name="Cohen O."/>
            <person name="Gilbert J.A."/>
            <person name="Pupko T."/>
            <person name="Shuman H.A."/>
            <person name="Segal G."/>
        </authorList>
    </citation>
    <scope>NUCLEOTIDE SEQUENCE [LARGE SCALE GENOMIC DNA]</scope>
    <source>
        <strain evidence="1 3">SC-18-C9</strain>
    </source>
</reference>
<dbReference type="AlphaFoldDB" id="A0A378L9S1"/>
<gene>
    <name evidence="1" type="ORF">Lstg_1829</name>
    <name evidence="2" type="ORF">NCTC11991_01261</name>
</gene>
<dbReference type="STRING" id="460.Lstg_1829"/>